<accession>A0A292Q666</accession>
<dbReference type="GO" id="GO:0005886">
    <property type="term" value="C:plasma membrane"/>
    <property type="evidence" value="ECO:0007669"/>
    <property type="project" value="UniProtKB-SubCell"/>
</dbReference>
<dbReference type="SUPFAM" id="SSF144083">
    <property type="entry name" value="Magnesium transport protein CorA, transmembrane region"/>
    <property type="match status" value="1"/>
</dbReference>
<keyword evidence="5 9" id="KW-0812">Transmembrane</keyword>
<dbReference type="GO" id="GO:0015087">
    <property type="term" value="F:cobalt ion transmembrane transporter activity"/>
    <property type="evidence" value="ECO:0007669"/>
    <property type="project" value="TreeGrafter"/>
</dbReference>
<keyword evidence="4" id="KW-1003">Cell membrane</keyword>
<name>A0A292Q666_9PEZI</name>
<evidence type="ECO:0000256" key="6">
    <source>
        <dbReference type="ARBA" id="ARBA00022989"/>
    </source>
</evidence>
<dbReference type="InterPro" id="IPR002523">
    <property type="entry name" value="MgTranspt_CorA/ZnTranspt_ZntB"/>
</dbReference>
<evidence type="ECO:0000256" key="4">
    <source>
        <dbReference type="ARBA" id="ARBA00022475"/>
    </source>
</evidence>
<dbReference type="InterPro" id="IPR045863">
    <property type="entry name" value="CorA_TM1_TM2"/>
</dbReference>
<evidence type="ECO:0000256" key="1">
    <source>
        <dbReference type="ARBA" id="ARBA00004651"/>
    </source>
</evidence>
<evidence type="ECO:0000256" key="8">
    <source>
        <dbReference type="SAM" id="MobiDB-lite"/>
    </source>
</evidence>
<comment type="similarity">
    <text evidence="2">Belongs to the CorA metal ion transporter (MIT) (TC 1.A.35) family.</text>
</comment>
<dbReference type="AlphaFoldDB" id="A0A292Q666"/>
<keyword evidence="7 9" id="KW-0472">Membrane</keyword>
<feature type="region of interest" description="Disordered" evidence="8">
    <location>
        <begin position="1"/>
        <end position="36"/>
    </location>
</feature>
<gene>
    <name evidence="10" type="ORF">GSTUAT00001469001</name>
</gene>
<dbReference type="GO" id="GO:0050897">
    <property type="term" value="F:cobalt ion binding"/>
    <property type="evidence" value="ECO:0007669"/>
    <property type="project" value="TreeGrafter"/>
</dbReference>
<feature type="region of interest" description="Disordered" evidence="8">
    <location>
        <begin position="183"/>
        <end position="202"/>
    </location>
</feature>
<dbReference type="Gene3D" id="1.20.58.340">
    <property type="entry name" value="Magnesium transport protein CorA, transmembrane region"/>
    <property type="match status" value="2"/>
</dbReference>
<evidence type="ECO:0000256" key="9">
    <source>
        <dbReference type="SAM" id="Phobius"/>
    </source>
</evidence>
<dbReference type="PANTHER" id="PTHR46494:SF1">
    <property type="entry name" value="CORA FAMILY METAL ION TRANSPORTER (EUROFUNG)"/>
    <property type="match status" value="1"/>
</dbReference>
<proteinExistence type="inferred from homology"/>
<evidence type="ECO:0000313" key="11">
    <source>
        <dbReference type="Proteomes" id="UP001412239"/>
    </source>
</evidence>
<feature type="transmembrane region" description="Helical" evidence="9">
    <location>
        <begin position="468"/>
        <end position="489"/>
    </location>
</feature>
<keyword evidence="3" id="KW-0813">Transport</keyword>
<evidence type="ECO:0000256" key="5">
    <source>
        <dbReference type="ARBA" id="ARBA00022692"/>
    </source>
</evidence>
<evidence type="ECO:0000256" key="3">
    <source>
        <dbReference type="ARBA" id="ARBA00022448"/>
    </source>
</evidence>
<evidence type="ECO:0000256" key="7">
    <source>
        <dbReference type="ARBA" id="ARBA00023136"/>
    </source>
</evidence>
<evidence type="ECO:0008006" key="12">
    <source>
        <dbReference type="Google" id="ProtNLM"/>
    </source>
</evidence>
<organism evidence="10 11">
    <name type="scientific">Tuber aestivum</name>
    <name type="common">summer truffle</name>
    <dbReference type="NCBI Taxonomy" id="59557"/>
    <lineage>
        <taxon>Eukaryota</taxon>
        <taxon>Fungi</taxon>
        <taxon>Dikarya</taxon>
        <taxon>Ascomycota</taxon>
        <taxon>Pezizomycotina</taxon>
        <taxon>Pezizomycetes</taxon>
        <taxon>Pezizales</taxon>
        <taxon>Tuberaceae</taxon>
        <taxon>Tuber</taxon>
    </lineage>
</organism>
<keyword evidence="11" id="KW-1185">Reference proteome</keyword>
<reference evidence="10" key="1">
    <citation type="submission" date="2015-10" db="EMBL/GenBank/DDBJ databases">
        <authorList>
            <person name="Regsiter A."/>
            <person name="william w."/>
        </authorList>
    </citation>
    <scope>NUCLEOTIDE SEQUENCE</scope>
    <source>
        <strain evidence="10">Montdore</strain>
    </source>
</reference>
<dbReference type="GO" id="GO:0000287">
    <property type="term" value="F:magnesium ion binding"/>
    <property type="evidence" value="ECO:0007669"/>
    <property type="project" value="TreeGrafter"/>
</dbReference>
<dbReference type="Pfam" id="PF01544">
    <property type="entry name" value="CorA"/>
    <property type="match status" value="1"/>
</dbReference>
<dbReference type="SUPFAM" id="SSF143865">
    <property type="entry name" value="CorA soluble domain-like"/>
    <property type="match status" value="1"/>
</dbReference>
<evidence type="ECO:0000313" key="10">
    <source>
        <dbReference type="EMBL" id="CUS14418.1"/>
    </source>
</evidence>
<dbReference type="GO" id="GO:0015095">
    <property type="term" value="F:magnesium ion transmembrane transporter activity"/>
    <property type="evidence" value="ECO:0007669"/>
    <property type="project" value="TreeGrafter"/>
</dbReference>
<sequence>MARPNGHRSDDDLEGDPPPLRIVVPKSPLSTHRPSTSRFRLRRAGTVLASANYQDEAPGQEPGLGPDEELDARVNIHTTCGITVVDFSEDEILQTELGNVELIEFLKKAKEEWVNVRWINCNGLSWDVIQALARYGNLHRLAIEDLMNTKTRTKCDWYSDQAFLVLPLLKLIHSEDSSDPYPLTSLGAENRGNAPTTNPDGTTIGKIKTLQEYYGGPNKERIEYMEKYSSLSSKGLRVSVEQVSMFLTEDGTVISFFENSADDIEPPIFQRLESRNTILRSACDGSMILQAIIDAIIDLAFPVVQAYQDTIAELELNVLTDPSVEQSRELYILTSELSLLKSTISPVVGLVSSLKDHRKGGSFTKDLKGVEVSELTKTYLGDVDDHLLLLIDRNPPPPPKYLHLNLETMKRAADNMIDLIFNTIGMTQNESMKTLTLVTILFLPMSFLTGYFGMNFEDFPGIRNSDRFFWKIGGPILGITILFLLNGIVGKSVRQKWRKRGIRVARERRVKLMNGRGGGQG</sequence>
<dbReference type="Proteomes" id="UP001412239">
    <property type="component" value="Unassembled WGS sequence"/>
</dbReference>
<dbReference type="PANTHER" id="PTHR46494">
    <property type="entry name" value="CORA FAMILY METAL ION TRANSPORTER (EUROFUNG)"/>
    <property type="match status" value="1"/>
</dbReference>
<feature type="transmembrane region" description="Helical" evidence="9">
    <location>
        <begin position="435"/>
        <end position="456"/>
    </location>
</feature>
<evidence type="ECO:0000256" key="2">
    <source>
        <dbReference type="ARBA" id="ARBA00009765"/>
    </source>
</evidence>
<protein>
    <recommendedName>
        <fullName evidence="12">Magnesium transport protein CorA</fullName>
    </recommendedName>
</protein>
<dbReference type="InterPro" id="IPR045861">
    <property type="entry name" value="CorA_cytoplasmic_dom"/>
</dbReference>
<dbReference type="EMBL" id="LN890959">
    <property type="protein sequence ID" value="CUS14418.1"/>
    <property type="molecule type" value="Genomic_DNA"/>
</dbReference>
<comment type="subcellular location">
    <subcellularLocation>
        <location evidence="1">Cell membrane</location>
        <topology evidence="1">Multi-pass membrane protein</topology>
    </subcellularLocation>
</comment>
<dbReference type="Gene3D" id="3.30.460.20">
    <property type="entry name" value="CorA soluble domain-like"/>
    <property type="match status" value="1"/>
</dbReference>
<keyword evidence="6 9" id="KW-1133">Transmembrane helix</keyword>